<name>A0A0F9LVP6_9ZZZZ</name>
<dbReference type="EMBL" id="LAZR01005522">
    <property type="protein sequence ID" value="KKM99209.1"/>
    <property type="molecule type" value="Genomic_DNA"/>
</dbReference>
<organism evidence="1">
    <name type="scientific">marine sediment metagenome</name>
    <dbReference type="NCBI Taxonomy" id="412755"/>
    <lineage>
        <taxon>unclassified sequences</taxon>
        <taxon>metagenomes</taxon>
        <taxon>ecological metagenomes</taxon>
    </lineage>
</organism>
<protein>
    <submittedName>
        <fullName evidence="1">Uncharacterized protein</fullName>
    </submittedName>
</protein>
<evidence type="ECO:0000313" key="1">
    <source>
        <dbReference type="EMBL" id="KKM99209.1"/>
    </source>
</evidence>
<dbReference type="AlphaFoldDB" id="A0A0F9LVP6"/>
<reference evidence="1" key="1">
    <citation type="journal article" date="2015" name="Nature">
        <title>Complex archaea that bridge the gap between prokaryotes and eukaryotes.</title>
        <authorList>
            <person name="Spang A."/>
            <person name="Saw J.H."/>
            <person name="Jorgensen S.L."/>
            <person name="Zaremba-Niedzwiedzka K."/>
            <person name="Martijn J."/>
            <person name="Lind A.E."/>
            <person name="van Eijk R."/>
            <person name="Schleper C."/>
            <person name="Guy L."/>
            <person name="Ettema T.J."/>
        </authorList>
    </citation>
    <scope>NUCLEOTIDE SEQUENCE</scope>
</reference>
<sequence length="107" mass="11903">MQFDVRCSECEESGTAKRMDLDESGKCYYCRAEDSAGLPPVVERPDRLSAAREGVVKALEQMTLLTFADAAQIDWDVGEAGFSECYFDVRDAARAALKELEKARREG</sequence>
<comment type="caution">
    <text evidence="1">The sequence shown here is derived from an EMBL/GenBank/DDBJ whole genome shotgun (WGS) entry which is preliminary data.</text>
</comment>
<accession>A0A0F9LVP6</accession>
<gene>
    <name evidence="1" type="ORF">LCGC14_1150020</name>
</gene>
<proteinExistence type="predicted"/>